<evidence type="ECO:0000313" key="2">
    <source>
        <dbReference type="EMBL" id="KAB8037601.1"/>
    </source>
</evidence>
<dbReference type="EMBL" id="WFLM01000004">
    <property type="protein sequence ID" value="KAB8037601.1"/>
    <property type="molecule type" value="Genomic_DNA"/>
</dbReference>
<feature type="compositionally biased region" description="Polar residues" evidence="1">
    <location>
        <begin position="13"/>
        <end position="22"/>
    </location>
</feature>
<proteinExistence type="predicted"/>
<gene>
    <name evidence="2" type="ORF">GCL60_10525</name>
</gene>
<dbReference type="OrthoDB" id="5296836at2"/>
<comment type="caution">
    <text evidence="2">The sequence shown here is derived from an EMBL/GenBank/DDBJ whole genome shotgun (WGS) entry which is preliminary data.</text>
</comment>
<accession>A0A6N6VTU5</accession>
<dbReference type="RefSeq" id="WP_153420679.1">
    <property type="nucleotide sequence ID" value="NZ_WFLM01000004.1"/>
</dbReference>
<organism evidence="2 3">
    <name type="scientific">Silvanigrella paludirubra</name>
    <dbReference type="NCBI Taxonomy" id="2499159"/>
    <lineage>
        <taxon>Bacteria</taxon>
        <taxon>Pseudomonadati</taxon>
        <taxon>Bdellovibrionota</taxon>
        <taxon>Oligoflexia</taxon>
        <taxon>Silvanigrellales</taxon>
        <taxon>Silvanigrellaceae</taxon>
        <taxon>Silvanigrella</taxon>
    </lineage>
</organism>
<reference evidence="2 3" key="1">
    <citation type="submission" date="2019-10" db="EMBL/GenBank/DDBJ databases">
        <title>New species of Slilvanegrellaceae.</title>
        <authorList>
            <person name="Pitt A."/>
            <person name="Hahn M.W."/>
        </authorList>
    </citation>
    <scope>NUCLEOTIDE SEQUENCE [LARGE SCALE GENOMIC DNA]</scope>
    <source>
        <strain evidence="2 3">SP-Ram-0.45-NSY-1</strain>
    </source>
</reference>
<evidence type="ECO:0008006" key="4">
    <source>
        <dbReference type="Google" id="ProtNLM"/>
    </source>
</evidence>
<name>A0A6N6VTU5_9BACT</name>
<evidence type="ECO:0000256" key="1">
    <source>
        <dbReference type="SAM" id="MobiDB-lite"/>
    </source>
</evidence>
<protein>
    <recommendedName>
        <fullName evidence="4">50S ribosomal protein L29</fullName>
    </recommendedName>
</protein>
<feature type="region of interest" description="Disordered" evidence="1">
    <location>
        <begin position="1"/>
        <end position="22"/>
    </location>
</feature>
<keyword evidence="3" id="KW-1185">Reference proteome</keyword>
<dbReference type="Proteomes" id="UP000437748">
    <property type="component" value="Unassembled WGS sequence"/>
</dbReference>
<evidence type="ECO:0000313" key="3">
    <source>
        <dbReference type="Proteomes" id="UP000437748"/>
    </source>
</evidence>
<sequence>MGKSMKKQKKFSDLSSSDASTKQDTLIKELVKFRVSMDPALISNAGGVAGLRRDLKIVSRRKAQSAK</sequence>
<dbReference type="AlphaFoldDB" id="A0A6N6VTU5"/>